<dbReference type="AlphaFoldDB" id="A0A2G9REZ9"/>
<organism evidence="1 2">
    <name type="scientific">Aquarana catesbeiana</name>
    <name type="common">American bullfrog</name>
    <name type="synonym">Rana catesbeiana</name>
    <dbReference type="NCBI Taxonomy" id="8400"/>
    <lineage>
        <taxon>Eukaryota</taxon>
        <taxon>Metazoa</taxon>
        <taxon>Chordata</taxon>
        <taxon>Craniata</taxon>
        <taxon>Vertebrata</taxon>
        <taxon>Euteleostomi</taxon>
        <taxon>Amphibia</taxon>
        <taxon>Batrachia</taxon>
        <taxon>Anura</taxon>
        <taxon>Neobatrachia</taxon>
        <taxon>Ranoidea</taxon>
        <taxon>Ranidae</taxon>
        <taxon>Aquarana</taxon>
    </lineage>
</organism>
<reference evidence="2" key="1">
    <citation type="journal article" date="2017" name="Nat. Commun.">
        <title>The North American bullfrog draft genome provides insight into hormonal regulation of long noncoding RNA.</title>
        <authorList>
            <person name="Hammond S.A."/>
            <person name="Warren R.L."/>
            <person name="Vandervalk B.P."/>
            <person name="Kucuk E."/>
            <person name="Khan H."/>
            <person name="Gibb E.A."/>
            <person name="Pandoh P."/>
            <person name="Kirk H."/>
            <person name="Zhao Y."/>
            <person name="Jones M."/>
            <person name="Mungall A.J."/>
            <person name="Coope R."/>
            <person name="Pleasance S."/>
            <person name="Moore R.A."/>
            <person name="Holt R.A."/>
            <person name="Round J.M."/>
            <person name="Ohora S."/>
            <person name="Walle B.V."/>
            <person name="Veldhoen N."/>
            <person name="Helbing C.C."/>
            <person name="Birol I."/>
        </authorList>
    </citation>
    <scope>NUCLEOTIDE SEQUENCE [LARGE SCALE GENOMIC DNA]</scope>
</reference>
<keyword evidence="2" id="KW-1185">Reference proteome</keyword>
<protein>
    <submittedName>
        <fullName evidence="1">Uncharacterized protein</fullName>
    </submittedName>
</protein>
<evidence type="ECO:0000313" key="1">
    <source>
        <dbReference type="EMBL" id="PIO25831.1"/>
    </source>
</evidence>
<accession>A0A2G9REZ9</accession>
<proteinExistence type="predicted"/>
<name>A0A2G9REZ9_AQUCT</name>
<gene>
    <name evidence="1" type="ORF">AB205_0073020</name>
</gene>
<feature type="non-terminal residue" evidence="1">
    <location>
        <position position="1"/>
    </location>
</feature>
<sequence length="153" mass="17256">IIKKKRVRCIKPFLTLQHDESAVSIANAKFTRPSCSVSEFLLSMRGTFCVGTGHTRSELTRSDFVVGKFYLLLSNFVCQKIRWKMSDGAHTRSEFPTTCSDRTFSIGKSDRVYGALDCYQTYLCPAHCTFSCLMPDLPCSSLQFAFPGNVPYH</sequence>
<dbReference type="Proteomes" id="UP000228934">
    <property type="component" value="Unassembled WGS sequence"/>
</dbReference>
<evidence type="ECO:0000313" key="2">
    <source>
        <dbReference type="Proteomes" id="UP000228934"/>
    </source>
</evidence>
<dbReference type="EMBL" id="KV946231">
    <property type="protein sequence ID" value="PIO25831.1"/>
    <property type="molecule type" value="Genomic_DNA"/>
</dbReference>